<accession>A0A146LDH5</accession>
<proteinExistence type="predicted"/>
<name>A0A146LDH5_LYGHE</name>
<gene>
    <name evidence="1" type="ORF">g.97658</name>
</gene>
<dbReference type="EMBL" id="GDHC01013507">
    <property type="protein sequence ID" value="JAQ05122.1"/>
    <property type="molecule type" value="Transcribed_RNA"/>
</dbReference>
<evidence type="ECO:0000313" key="1">
    <source>
        <dbReference type="EMBL" id="JAQ05122.1"/>
    </source>
</evidence>
<dbReference type="AlphaFoldDB" id="A0A146LDH5"/>
<sequence length="106" mass="11866">MNFNSGYYPGKTHTLEEKTFDIIPKAELEKFMPDISIGSKALVTPVSLMHTRAGHRVTHDMLHSYDKHIGRVQNDAVVDHDHITPYDPNHVGLNAATVGSAARIYR</sequence>
<protein>
    <submittedName>
        <fullName evidence="1">Uncharacterized protein</fullName>
    </submittedName>
</protein>
<organism evidence="1">
    <name type="scientific">Lygus hesperus</name>
    <name type="common">Western plant bug</name>
    <dbReference type="NCBI Taxonomy" id="30085"/>
    <lineage>
        <taxon>Eukaryota</taxon>
        <taxon>Metazoa</taxon>
        <taxon>Ecdysozoa</taxon>
        <taxon>Arthropoda</taxon>
        <taxon>Hexapoda</taxon>
        <taxon>Insecta</taxon>
        <taxon>Pterygota</taxon>
        <taxon>Neoptera</taxon>
        <taxon>Paraneoptera</taxon>
        <taxon>Hemiptera</taxon>
        <taxon>Heteroptera</taxon>
        <taxon>Panheteroptera</taxon>
        <taxon>Cimicomorpha</taxon>
        <taxon>Miridae</taxon>
        <taxon>Mirini</taxon>
        <taxon>Lygus</taxon>
    </lineage>
</organism>
<reference evidence="1" key="1">
    <citation type="journal article" date="2016" name="Gigascience">
        <title>De novo construction of an expanded transcriptome assembly for the western tarnished plant bug, Lygus hesperus.</title>
        <authorList>
            <person name="Tassone E.E."/>
            <person name="Geib S.M."/>
            <person name="Hall B."/>
            <person name="Fabrick J.A."/>
            <person name="Brent C.S."/>
            <person name="Hull J.J."/>
        </authorList>
    </citation>
    <scope>NUCLEOTIDE SEQUENCE</scope>
</reference>